<organism evidence="2 3">
    <name type="scientific">Parelaphostrongylus tenuis</name>
    <name type="common">Meningeal worm</name>
    <dbReference type="NCBI Taxonomy" id="148309"/>
    <lineage>
        <taxon>Eukaryota</taxon>
        <taxon>Metazoa</taxon>
        <taxon>Ecdysozoa</taxon>
        <taxon>Nematoda</taxon>
        <taxon>Chromadorea</taxon>
        <taxon>Rhabditida</taxon>
        <taxon>Rhabditina</taxon>
        <taxon>Rhabditomorpha</taxon>
        <taxon>Strongyloidea</taxon>
        <taxon>Metastrongylidae</taxon>
        <taxon>Parelaphostrongylus</taxon>
    </lineage>
</organism>
<sequence>MTRCTGLIATSAAVRRAYHANRTPTGIPAPEQRTQPAKPSRDGSPTAQPTKRPTDRPNRPTHWRPIDTSHDDTKTCITTTFRTHQPYCTPHHTTLAPEDGKLPVEAQNFALKLPTITGNLLDTLSPHIAKTKDRDTCLGVGPHIGAFARFPRDHESKRIPRATRTPPGYSCTR</sequence>
<accession>A0AAD5WKZ1</accession>
<evidence type="ECO:0000313" key="3">
    <source>
        <dbReference type="Proteomes" id="UP001196413"/>
    </source>
</evidence>
<evidence type="ECO:0000256" key="1">
    <source>
        <dbReference type="SAM" id="MobiDB-lite"/>
    </source>
</evidence>
<feature type="region of interest" description="Disordered" evidence="1">
    <location>
        <begin position="17"/>
        <end position="70"/>
    </location>
</feature>
<reference evidence="2" key="1">
    <citation type="submission" date="2021-06" db="EMBL/GenBank/DDBJ databases">
        <title>Parelaphostrongylus tenuis whole genome reference sequence.</title>
        <authorList>
            <person name="Garwood T.J."/>
            <person name="Larsen P.A."/>
            <person name="Fountain-Jones N.M."/>
            <person name="Garbe J.R."/>
            <person name="Macchietto M.G."/>
            <person name="Kania S.A."/>
            <person name="Gerhold R.W."/>
            <person name="Richards J.E."/>
            <person name="Wolf T.M."/>
        </authorList>
    </citation>
    <scope>NUCLEOTIDE SEQUENCE</scope>
    <source>
        <strain evidence="2">MNPRO001-30</strain>
        <tissue evidence="2">Meninges</tissue>
    </source>
</reference>
<gene>
    <name evidence="2" type="ORF">KIN20_036983</name>
</gene>
<feature type="compositionally biased region" description="Basic and acidic residues" evidence="1">
    <location>
        <begin position="52"/>
        <end position="70"/>
    </location>
</feature>
<dbReference type="AlphaFoldDB" id="A0AAD5WKZ1"/>
<dbReference type="EMBL" id="JAHQIW010007448">
    <property type="protein sequence ID" value="KAJ1374317.1"/>
    <property type="molecule type" value="Genomic_DNA"/>
</dbReference>
<comment type="caution">
    <text evidence="2">The sequence shown here is derived from an EMBL/GenBank/DDBJ whole genome shotgun (WGS) entry which is preliminary data.</text>
</comment>
<feature type="compositionally biased region" description="Polar residues" evidence="1">
    <location>
        <begin position="32"/>
        <end position="51"/>
    </location>
</feature>
<protein>
    <submittedName>
        <fullName evidence="2">Uncharacterized protein</fullName>
    </submittedName>
</protein>
<name>A0AAD5WKZ1_PARTN</name>
<keyword evidence="3" id="KW-1185">Reference proteome</keyword>
<dbReference type="Proteomes" id="UP001196413">
    <property type="component" value="Unassembled WGS sequence"/>
</dbReference>
<evidence type="ECO:0000313" key="2">
    <source>
        <dbReference type="EMBL" id="KAJ1374317.1"/>
    </source>
</evidence>
<proteinExistence type="predicted"/>